<dbReference type="RefSeq" id="WP_064981270.1">
    <property type="nucleotide sequence ID" value="NZ_LZLC01000121.1"/>
</dbReference>
<dbReference type="OrthoDB" id="4730955at2"/>
<keyword evidence="2" id="KW-0732">Signal</keyword>
<dbReference type="Proteomes" id="UP000093898">
    <property type="component" value="Unassembled WGS sequence"/>
</dbReference>
<gene>
    <name evidence="3" type="ORF">A5630_22025</name>
</gene>
<sequence length="150" mass="14317">MKKLKMLTASAVAAGAVAVGATAMFGSSVAASDPGGAGSMNVVGESYARAVSILKSQGVKATFGGSVGSDVPQAQCIVDQEKMGSHGRVILMLNCTTKAVENAQAGAPASAGAAGGAPGAPQGPHVGSNGVTTVQATPVGPQPGMSVPGI</sequence>
<evidence type="ECO:0008006" key="5">
    <source>
        <dbReference type="Google" id="ProtNLM"/>
    </source>
</evidence>
<evidence type="ECO:0000256" key="2">
    <source>
        <dbReference type="SAM" id="SignalP"/>
    </source>
</evidence>
<evidence type="ECO:0000313" key="4">
    <source>
        <dbReference type="Proteomes" id="UP000093898"/>
    </source>
</evidence>
<evidence type="ECO:0000313" key="3">
    <source>
        <dbReference type="EMBL" id="OBJ41787.1"/>
    </source>
</evidence>
<feature type="region of interest" description="Disordered" evidence="1">
    <location>
        <begin position="108"/>
        <end position="150"/>
    </location>
</feature>
<dbReference type="STRING" id="56689.GCA_001291445_05817"/>
<evidence type="ECO:0000256" key="1">
    <source>
        <dbReference type="SAM" id="MobiDB-lite"/>
    </source>
</evidence>
<dbReference type="EMBL" id="LZLC01000121">
    <property type="protein sequence ID" value="OBJ41787.1"/>
    <property type="molecule type" value="Genomic_DNA"/>
</dbReference>
<dbReference type="AlphaFoldDB" id="A0A1A3H0H0"/>
<comment type="caution">
    <text evidence="3">The sequence shown here is derived from an EMBL/GenBank/DDBJ whole genome shotgun (WGS) entry which is preliminary data.</text>
</comment>
<protein>
    <recommendedName>
        <fullName evidence="5">PASTA domain-containing protein</fullName>
    </recommendedName>
</protein>
<reference evidence="3 4" key="1">
    <citation type="submission" date="2016-06" db="EMBL/GenBank/DDBJ databases">
        <authorList>
            <person name="Kjaerup R.B."/>
            <person name="Dalgaard T.S."/>
            <person name="Juul-Madsen H.R."/>
        </authorList>
    </citation>
    <scope>NUCLEOTIDE SEQUENCE [LARGE SCALE GENOMIC DNA]</scope>
    <source>
        <strain evidence="3 4">1127319.6</strain>
    </source>
</reference>
<name>A0A1A3H0H0_MYCMU</name>
<feature type="chain" id="PRO_5008323479" description="PASTA domain-containing protein" evidence="2">
    <location>
        <begin position="31"/>
        <end position="150"/>
    </location>
</feature>
<organism evidence="3 4">
    <name type="scientific">Mycolicibacterium mucogenicum</name>
    <name type="common">Mycobacterium mucogenicum</name>
    <dbReference type="NCBI Taxonomy" id="56689"/>
    <lineage>
        <taxon>Bacteria</taxon>
        <taxon>Bacillati</taxon>
        <taxon>Actinomycetota</taxon>
        <taxon>Actinomycetes</taxon>
        <taxon>Mycobacteriales</taxon>
        <taxon>Mycobacteriaceae</taxon>
        <taxon>Mycolicibacterium</taxon>
    </lineage>
</organism>
<proteinExistence type="predicted"/>
<feature type="signal peptide" evidence="2">
    <location>
        <begin position="1"/>
        <end position="30"/>
    </location>
</feature>
<accession>A0A1A3H0H0</accession>